<comment type="caution">
    <text evidence="1">The sequence shown here is derived from an EMBL/GenBank/DDBJ whole genome shotgun (WGS) entry which is preliminary data.</text>
</comment>
<organism evidence="1 2">
    <name type="scientific">Trichonephila clavipes</name>
    <name type="common">Golden silk orbweaver</name>
    <name type="synonym">Nephila clavipes</name>
    <dbReference type="NCBI Taxonomy" id="2585209"/>
    <lineage>
        <taxon>Eukaryota</taxon>
        <taxon>Metazoa</taxon>
        <taxon>Ecdysozoa</taxon>
        <taxon>Arthropoda</taxon>
        <taxon>Chelicerata</taxon>
        <taxon>Arachnida</taxon>
        <taxon>Araneae</taxon>
        <taxon>Araneomorphae</taxon>
        <taxon>Entelegynae</taxon>
        <taxon>Araneoidea</taxon>
        <taxon>Nephilidae</taxon>
        <taxon>Trichonephila</taxon>
    </lineage>
</organism>
<protein>
    <submittedName>
        <fullName evidence="1">Uncharacterized protein</fullName>
    </submittedName>
</protein>
<gene>
    <name evidence="1" type="ORF">TNCV_3412301</name>
</gene>
<accession>A0A8X6RRJ0</accession>
<name>A0A8X6RRJ0_TRICX</name>
<proteinExistence type="predicted"/>
<dbReference type="Proteomes" id="UP000887159">
    <property type="component" value="Unassembled WGS sequence"/>
</dbReference>
<evidence type="ECO:0000313" key="2">
    <source>
        <dbReference type="Proteomes" id="UP000887159"/>
    </source>
</evidence>
<dbReference type="AlphaFoldDB" id="A0A8X6RRJ0"/>
<evidence type="ECO:0000313" key="1">
    <source>
        <dbReference type="EMBL" id="GFX93867.1"/>
    </source>
</evidence>
<reference evidence="1" key="1">
    <citation type="submission" date="2020-08" db="EMBL/GenBank/DDBJ databases">
        <title>Multicomponent nature underlies the extraordinary mechanical properties of spider dragline silk.</title>
        <authorList>
            <person name="Kono N."/>
            <person name="Nakamura H."/>
            <person name="Mori M."/>
            <person name="Yoshida Y."/>
            <person name="Ohtoshi R."/>
            <person name="Malay A.D."/>
            <person name="Moran D.A.P."/>
            <person name="Tomita M."/>
            <person name="Numata K."/>
            <person name="Arakawa K."/>
        </authorList>
    </citation>
    <scope>NUCLEOTIDE SEQUENCE</scope>
</reference>
<keyword evidence="2" id="KW-1185">Reference proteome</keyword>
<dbReference type="EMBL" id="BMAU01021176">
    <property type="protein sequence ID" value="GFX93867.1"/>
    <property type="molecule type" value="Genomic_DNA"/>
</dbReference>
<sequence>MTDKNIWEFAQSSKNIIDADFLDENETNNAAPVPTSSEMRNIMNRGRGRTPQFEKICSNMIEEVVDVVQELLDFHNQRLTIDQFIEMPEQHIEQL</sequence>